<protein>
    <recommendedName>
        <fullName evidence="4">Lipoprotein</fullName>
    </recommendedName>
</protein>
<gene>
    <name evidence="2" type="ORF">EZI54_21220</name>
</gene>
<reference evidence="2 3" key="1">
    <citation type="submission" date="2019-02" db="EMBL/GenBank/DDBJ databases">
        <title>Marinobacter halodurans sp. nov., a marine bacterium isolated from sea tidal flat.</title>
        <authorList>
            <person name="Yoo Y."/>
            <person name="Lee D.W."/>
            <person name="Kim B.S."/>
            <person name="Kim J.-J."/>
        </authorList>
    </citation>
    <scope>NUCLEOTIDE SEQUENCE [LARGE SCALE GENOMIC DNA]</scope>
    <source>
        <strain evidence="2 3">YJ-S3-2</strain>
    </source>
</reference>
<organism evidence="2 3">
    <name type="scientific">Marinobacter halodurans</name>
    <dbReference type="NCBI Taxonomy" id="2528979"/>
    <lineage>
        <taxon>Bacteria</taxon>
        <taxon>Pseudomonadati</taxon>
        <taxon>Pseudomonadota</taxon>
        <taxon>Gammaproteobacteria</taxon>
        <taxon>Pseudomonadales</taxon>
        <taxon>Marinobacteraceae</taxon>
        <taxon>Marinobacter</taxon>
    </lineage>
</organism>
<dbReference type="RefSeq" id="WP_131483891.1">
    <property type="nucleotide sequence ID" value="NZ_SJDL01000048.1"/>
</dbReference>
<sequence length="173" mass="19287">MTRTLTFSVVMLFLTACATLDTGRNKDSSYMNVMYSGLMFKIPAEPLVVAFLGGESDILTFEYSKEPGKYIGYTTDHDLTTGGCDPAIFFQKALSGEASKSDCNGEITSFNQVFSRGRETGTWSGTNQTFYYFISSGKRSSFVFFVSDDGTIKKMESDFLKKSDFRKSLSNYL</sequence>
<evidence type="ECO:0000313" key="3">
    <source>
        <dbReference type="Proteomes" id="UP000313645"/>
    </source>
</evidence>
<comment type="caution">
    <text evidence="2">The sequence shown here is derived from an EMBL/GenBank/DDBJ whole genome shotgun (WGS) entry which is preliminary data.</text>
</comment>
<feature type="signal peptide" evidence="1">
    <location>
        <begin position="1"/>
        <end position="18"/>
    </location>
</feature>
<evidence type="ECO:0008006" key="4">
    <source>
        <dbReference type="Google" id="ProtNLM"/>
    </source>
</evidence>
<dbReference type="PROSITE" id="PS51257">
    <property type="entry name" value="PROKAR_LIPOPROTEIN"/>
    <property type="match status" value="1"/>
</dbReference>
<feature type="chain" id="PRO_5047193012" description="Lipoprotein" evidence="1">
    <location>
        <begin position="19"/>
        <end position="173"/>
    </location>
</feature>
<evidence type="ECO:0000256" key="1">
    <source>
        <dbReference type="SAM" id="SignalP"/>
    </source>
</evidence>
<proteinExistence type="predicted"/>
<evidence type="ECO:0000313" key="2">
    <source>
        <dbReference type="EMBL" id="TBW48516.1"/>
    </source>
</evidence>
<keyword evidence="3" id="KW-1185">Reference proteome</keyword>
<name>A0ABY1ZEV1_9GAMM</name>
<accession>A0ABY1ZEV1</accession>
<dbReference type="Proteomes" id="UP000313645">
    <property type="component" value="Unassembled WGS sequence"/>
</dbReference>
<keyword evidence="1" id="KW-0732">Signal</keyword>
<dbReference type="EMBL" id="SJDL01000048">
    <property type="protein sequence ID" value="TBW48516.1"/>
    <property type="molecule type" value="Genomic_DNA"/>
</dbReference>